<evidence type="ECO:0000313" key="2">
    <source>
        <dbReference type="Proteomes" id="UP000499080"/>
    </source>
</evidence>
<organism evidence="1 2">
    <name type="scientific">Araneus ventricosus</name>
    <name type="common">Orbweaver spider</name>
    <name type="synonym">Epeira ventricosa</name>
    <dbReference type="NCBI Taxonomy" id="182803"/>
    <lineage>
        <taxon>Eukaryota</taxon>
        <taxon>Metazoa</taxon>
        <taxon>Ecdysozoa</taxon>
        <taxon>Arthropoda</taxon>
        <taxon>Chelicerata</taxon>
        <taxon>Arachnida</taxon>
        <taxon>Araneae</taxon>
        <taxon>Araneomorphae</taxon>
        <taxon>Entelegynae</taxon>
        <taxon>Araneoidea</taxon>
        <taxon>Araneidae</taxon>
        <taxon>Araneus</taxon>
    </lineage>
</organism>
<sequence>MSSGLAGKLFGLSSSSLIDVTDLALDFALYFLIPLNIPLHVLGLPLNLTLCVFNLSFHSLDVFYFSYASVNMFFHPFTLTLKVCAHFFLPFLHSILRVLCPFSHVQNASLALFSLVQLP</sequence>
<dbReference type="AlphaFoldDB" id="A0A4Y2DVV4"/>
<comment type="caution">
    <text evidence="1">The sequence shown here is derived from an EMBL/GenBank/DDBJ whole genome shotgun (WGS) entry which is preliminary data.</text>
</comment>
<keyword evidence="2" id="KW-1185">Reference proteome</keyword>
<dbReference type="EMBL" id="BGPR01000452">
    <property type="protein sequence ID" value="GBM21032.1"/>
    <property type="molecule type" value="Genomic_DNA"/>
</dbReference>
<accession>A0A4Y2DVV4</accession>
<proteinExistence type="predicted"/>
<protein>
    <submittedName>
        <fullName evidence="1">Uncharacterized protein</fullName>
    </submittedName>
</protein>
<name>A0A4Y2DVV4_ARAVE</name>
<gene>
    <name evidence="1" type="ORF">AVEN_5751_1</name>
</gene>
<dbReference type="Proteomes" id="UP000499080">
    <property type="component" value="Unassembled WGS sequence"/>
</dbReference>
<reference evidence="1 2" key="1">
    <citation type="journal article" date="2019" name="Sci. Rep.">
        <title>Orb-weaving spider Araneus ventricosus genome elucidates the spidroin gene catalogue.</title>
        <authorList>
            <person name="Kono N."/>
            <person name="Nakamura H."/>
            <person name="Ohtoshi R."/>
            <person name="Moran D.A.P."/>
            <person name="Shinohara A."/>
            <person name="Yoshida Y."/>
            <person name="Fujiwara M."/>
            <person name="Mori M."/>
            <person name="Tomita M."/>
            <person name="Arakawa K."/>
        </authorList>
    </citation>
    <scope>NUCLEOTIDE SEQUENCE [LARGE SCALE GENOMIC DNA]</scope>
</reference>
<evidence type="ECO:0000313" key="1">
    <source>
        <dbReference type="EMBL" id="GBM21032.1"/>
    </source>
</evidence>